<gene>
    <name evidence="7" type="ORF">G4Y79_21375</name>
</gene>
<dbReference type="PROSITE" id="PS00107">
    <property type="entry name" value="PROTEIN_KINASE_ATP"/>
    <property type="match status" value="1"/>
</dbReference>
<dbReference type="SMART" id="SM00220">
    <property type="entry name" value="S_TKc"/>
    <property type="match status" value="1"/>
</dbReference>
<keyword evidence="5" id="KW-1133">Transmembrane helix</keyword>
<reference evidence="7 8" key="1">
    <citation type="submission" date="2020-02" db="EMBL/GenBank/DDBJ databases">
        <authorList>
            <person name="Zheng R.K."/>
            <person name="Sun C.M."/>
        </authorList>
    </citation>
    <scope>NUCLEOTIDE SEQUENCE [LARGE SCALE GENOMIC DNA]</scope>
    <source>
        <strain evidence="8">rifampicinis</strain>
    </source>
</reference>
<dbReference type="InterPro" id="IPR011009">
    <property type="entry name" value="Kinase-like_dom_sf"/>
</dbReference>
<organism evidence="7 8">
    <name type="scientific">Phototrophicus methaneseepsis</name>
    <dbReference type="NCBI Taxonomy" id="2710758"/>
    <lineage>
        <taxon>Bacteria</taxon>
        <taxon>Bacillati</taxon>
        <taxon>Chloroflexota</taxon>
        <taxon>Candidatus Thermofontia</taxon>
        <taxon>Phototrophicales</taxon>
        <taxon>Phototrophicaceae</taxon>
        <taxon>Phototrophicus</taxon>
    </lineage>
</organism>
<dbReference type="GO" id="GO:0004674">
    <property type="term" value="F:protein serine/threonine kinase activity"/>
    <property type="evidence" value="ECO:0007669"/>
    <property type="project" value="InterPro"/>
</dbReference>
<keyword evidence="5" id="KW-0812">Transmembrane</keyword>
<feature type="transmembrane region" description="Helical" evidence="5">
    <location>
        <begin position="643"/>
        <end position="664"/>
    </location>
</feature>
<dbReference type="Proteomes" id="UP000594468">
    <property type="component" value="Chromosome"/>
</dbReference>
<evidence type="ECO:0000256" key="5">
    <source>
        <dbReference type="SAM" id="Phobius"/>
    </source>
</evidence>
<name>A0A7S8E8A4_9CHLR</name>
<dbReference type="GO" id="GO:0005524">
    <property type="term" value="F:ATP binding"/>
    <property type="evidence" value="ECO:0007669"/>
    <property type="project" value="UniProtKB-UniRule"/>
</dbReference>
<feature type="transmembrane region" description="Helical" evidence="5">
    <location>
        <begin position="897"/>
        <end position="917"/>
    </location>
</feature>
<dbReference type="Gene3D" id="3.30.200.20">
    <property type="entry name" value="Phosphorylase Kinase, domain 1"/>
    <property type="match status" value="1"/>
</dbReference>
<dbReference type="PROSITE" id="PS00108">
    <property type="entry name" value="PROTEIN_KINASE_ST"/>
    <property type="match status" value="1"/>
</dbReference>
<dbReference type="InterPro" id="IPR045269">
    <property type="entry name" value="Atg1-like"/>
</dbReference>
<evidence type="ECO:0000256" key="2">
    <source>
        <dbReference type="ARBA" id="ARBA00022840"/>
    </source>
</evidence>
<dbReference type="PROSITE" id="PS50011">
    <property type="entry name" value="PROTEIN_KINASE_DOM"/>
    <property type="match status" value="1"/>
</dbReference>
<dbReference type="PANTHER" id="PTHR24348">
    <property type="entry name" value="SERINE/THREONINE-PROTEIN KINASE UNC-51-RELATED"/>
    <property type="match status" value="1"/>
</dbReference>
<feature type="transmembrane region" description="Helical" evidence="5">
    <location>
        <begin position="763"/>
        <end position="789"/>
    </location>
</feature>
<sequence>MEIGSVVNSQYTVIEHVGRGGMADVWSARDQRLRRMVAIKTIARNLSPDIDPVALFEREARTIAQMEHPHILPIYDFGEFEGSLYIVMRYMTGGSLEDVLSRGPMDTTDVLQMGHAVAQAMDYAHKNNVIHLDLKPPNILLDSQQMPYLADFGLATALDPEGHARNPGSGTLLYMAPEQLTSELIDRRADIYSFSIMLFHMLTGQLPFDGTAPLAVRQIQYHDELPNIEEFVPDIPSQVTDILRSGTMQDPSRRPPNLSNIVEQMRDVLVGSSAVILPEGIPDAENLFKLELPAYDTADSELLEAIDIYSRARHAWAGGQGRFLVSMTHYLLMVQYYMDADFHDLIIDKSGYEMLLRGAIEYDYEIEYWWNKLDDASRRLVCLHTIRSGTTPARIRGFSHLETLSDDEANPTIPRLVSQALGLERDPHARIAALQLLGTRAQLVKTTQTFEIMTQFRGRMLTTMTRMGLLLAPASVWRDTVYSIEIDQLIAEQALDTDEEAVSEFAARTVGRMRSLAAVQYLAGEQRTGRQGALRALGFVRDEAPSLPEGISPQARFYAWATNTVRRLSARPLDLIARFLLVLVAAWIGMGQQVYNTWTSMELFSLQRMTNTLGFGMMFGLLAALVVFFSDELSRRLRGFWPWWARLLVFGAAGYFMAVVAWYLYQLLFLQYDPPITLAALAGLGLSFGYIISALISLSPWQSVLLATITSWIPLYAGYASYYENNWFHIGWSVPFAVIVGLVVGVWMHQYTYQYHPQKSKALALPWVGGLAVGGVVAAIVTWGVYGWLHTMIFDAMSQAAAAQGIAVESVTLDSGPFTWTGLGFLVVVPLVLCVFIGFFWPGRGAWAFGGLFLLAFTGLYLQFGPSVLSNPPLSPDSPDTILYFDLSGFFGDQTGMIYTISLPMMFITALGANFPALMRSWWQLVGAPQHFHERSAWLGGVLGYTIAASIVVSIFALFSIKAHPAWAIAWCLWGVFSFVNALAAWRWARWGARATVVLSMLALIGGFLYDAQLTASALNTPMEPPLFEWSSRIIWLAWALWLAFFTVSLWRRKLWGVIGVAIMMILWWVVAFFAPIQESYALLGAMHLALMAYAMGTEWGTFEADRFHLPEVREPHVPSMAKSELPPTAVLLERPSVDQENRATTKLRPATEPIQPFSEEELEGIQRRSPHTRALSPHKAIITYEESEIGKLPTELDIDYEAEPPPTVQIDVPESLEPPQKPPQTHSRVGNQMITEYDPSSPHEPIVTEPDGENDEPAASSMPPQAPETPVPDMPLPESAAPGNAGPGATKPLGLRDQTDRHAFKDETTPSFENDTEPETNFPAISFDIGSLDEIGMQTRPPLPDFLKREEDAPMLDMDLSDLDTRTPASPDRPTELDAGYIPDEDEPDDE</sequence>
<evidence type="ECO:0000259" key="6">
    <source>
        <dbReference type="PROSITE" id="PS50011"/>
    </source>
</evidence>
<feature type="transmembrane region" description="Helical" evidence="5">
    <location>
        <begin position="676"/>
        <end position="696"/>
    </location>
</feature>
<evidence type="ECO:0000256" key="3">
    <source>
        <dbReference type="PROSITE-ProRule" id="PRU10141"/>
    </source>
</evidence>
<keyword evidence="8" id="KW-1185">Reference proteome</keyword>
<evidence type="ECO:0000313" key="7">
    <source>
        <dbReference type="EMBL" id="QPC82209.1"/>
    </source>
</evidence>
<feature type="transmembrane region" description="Helical" evidence="5">
    <location>
        <begin position="818"/>
        <end position="839"/>
    </location>
</feature>
<proteinExistence type="predicted"/>
<dbReference type="Pfam" id="PF00069">
    <property type="entry name" value="Pkinase"/>
    <property type="match status" value="1"/>
</dbReference>
<feature type="transmembrane region" description="Helical" evidence="5">
    <location>
        <begin position="703"/>
        <end position="723"/>
    </location>
</feature>
<feature type="compositionally biased region" description="Pro residues" evidence="4">
    <location>
        <begin position="1265"/>
        <end position="1276"/>
    </location>
</feature>
<protein>
    <submittedName>
        <fullName evidence="7">Protein kinase</fullName>
    </submittedName>
</protein>
<feature type="transmembrane region" description="Helical" evidence="5">
    <location>
        <begin position="1030"/>
        <end position="1048"/>
    </location>
</feature>
<feature type="transmembrane region" description="Helical" evidence="5">
    <location>
        <begin position="965"/>
        <end position="984"/>
    </location>
</feature>
<feature type="transmembrane region" description="Helical" evidence="5">
    <location>
        <begin position="612"/>
        <end position="631"/>
    </location>
</feature>
<feature type="region of interest" description="Disordered" evidence="4">
    <location>
        <begin position="1205"/>
        <end position="1392"/>
    </location>
</feature>
<dbReference type="KEGG" id="pmet:G4Y79_21375"/>
<dbReference type="InterPro" id="IPR000719">
    <property type="entry name" value="Prot_kinase_dom"/>
</dbReference>
<feature type="domain" description="Protein kinase" evidence="6">
    <location>
        <begin position="11"/>
        <end position="269"/>
    </location>
</feature>
<dbReference type="Gene3D" id="1.10.510.10">
    <property type="entry name" value="Transferase(Phosphotransferase) domain 1"/>
    <property type="match status" value="1"/>
</dbReference>
<feature type="transmembrane region" description="Helical" evidence="5">
    <location>
        <begin position="729"/>
        <end position="751"/>
    </location>
</feature>
<dbReference type="SUPFAM" id="SSF56112">
    <property type="entry name" value="Protein kinase-like (PK-like)"/>
    <property type="match status" value="1"/>
</dbReference>
<dbReference type="InterPro" id="IPR017441">
    <property type="entry name" value="Protein_kinase_ATP_BS"/>
</dbReference>
<evidence type="ECO:0000256" key="1">
    <source>
        <dbReference type="ARBA" id="ARBA00022741"/>
    </source>
</evidence>
<feature type="binding site" evidence="3">
    <location>
        <position position="40"/>
    </location>
    <ligand>
        <name>ATP</name>
        <dbReference type="ChEBI" id="CHEBI:30616"/>
    </ligand>
</feature>
<keyword evidence="7" id="KW-0418">Kinase</keyword>
<feature type="transmembrane region" description="Helical" evidence="5">
    <location>
        <begin position="991"/>
        <end position="1010"/>
    </location>
</feature>
<keyword evidence="5" id="KW-0472">Membrane</keyword>
<dbReference type="EMBL" id="CP062983">
    <property type="protein sequence ID" value="QPC82209.1"/>
    <property type="molecule type" value="Genomic_DNA"/>
</dbReference>
<feature type="transmembrane region" description="Helical" evidence="5">
    <location>
        <begin position="937"/>
        <end position="959"/>
    </location>
</feature>
<dbReference type="CDD" id="cd14014">
    <property type="entry name" value="STKc_PknB_like"/>
    <property type="match status" value="1"/>
</dbReference>
<accession>A0A7S8E8A4</accession>
<evidence type="ECO:0000256" key="4">
    <source>
        <dbReference type="SAM" id="MobiDB-lite"/>
    </source>
</evidence>
<keyword evidence="2 3" id="KW-0067">ATP-binding</keyword>
<dbReference type="GO" id="GO:0005737">
    <property type="term" value="C:cytoplasm"/>
    <property type="evidence" value="ECO:0007669"/>
    <property type="project" value="TreeGrafter"/>
</dbReference>
<feature type="compositionally biased region" description="Basic and acidic residues" evidence="4">
    <location>
        <begin position="1298"/>
        <end position="1309"/>
    </location>
</feature>
<evidence type="ECO:0000313" key="8">
    <source>
        <dbReference type="Proteomes" id="UP000594468"/>
    </source>
</evidence>
<feature type="transmembrane region" description="Helical" evidence="5">
    <location>
        <begin position="1055"/>
        <end position="1075"/>
    </location>
</feature>
<keyword evidence="7" id="KW-0808">Transferase</keyword>
<dbReference type="InterPro" id="IPR008271">
    <property type="entry name" value="Ser/Thr_kinase_AS"/>
</dbReference>
<dbReference type="RefSeq" id="WP_195170278.1">
    <property type="nucleotide sequence ID" value="NZ_CP062983.1"/>
</dbReference>
<keyword evidence="1 3" id="KW-0547">Nucleotide-binding</keyword>
<feature type="transmembrane region" description="Helical" evidence="5">
    <location>
        <begin position="846"/>
        <end position="864"/>
    </location>
</feature>
<feature type="compositionally biased region" description="Polar residues" evidence="4">
    <location>
        <begin position="1224"/>
        <end position="1235"/>
    </location>
</feature>